<feature type="chain" id="PRO_5013050676" description="Secreted protein" evidence="1">
    <location>
        <begin position="23"/>
        <end position="128"/>
    </location>
</feature>
<comment type="caution">
    <text evidence="2">The sequence shown here is derived from an EMBL/GenBank/DDBJ whole genome shotgun (WGS) entry which is preliminary data.</text>
</comment>
<dbReference type="AlphaFoldDB" id="A0A1Y2HFR0"/>
<keyword evidence="3" id="KW-1185">Reference proteome</keyword>
<evidence type="ECO:0000256" key="1">
    <source>
        <dbReference type="SAM" id="SignalP"/>
    </source>
</evidence>
<protein>
    <recommendedName>
        <fullName evidence="4">Secreted protein</fullName>
    </recommendedName>
</protein>
<name>A0A1Y2HFR0_9FUNG</name>
<dbReference type="Proteomes" id="UP000193411">
    <property type="component" value="Unassembled WGS sequence"/>
</dbReference>
<evidence type="ECO:0008006" key="4">
    <source>
        <dbReference type="Google" id="ProtNLM"/>
    </source>
</evidence>
<gene>
    <name evidence="2" type="ORF">BCR44DRAFT_391423</name>
</gene>
<evidence type="ECO:0000313" key="2">
    <source>
        <dbReference type="EMBL" id="ORZ32533.1"/>
    </source>
</evidence>
<dbReference type="EMBL" id="MCFL01000045">
    <property type="protein sequence ID" value="ORZ32533.1"/>
    <property type="molecule type" value="Genomic_DNA"/>
</dbReference>
<organism evidence="2 3">
    <name type="scientific">Catenaria anguillulae PL171</name>
    <dbReference type="NCBI Taxonomy" id="765915"/>
    <lineage>
        <taxon>Eukaryota</taxon>
        <taxon>Fungi</taxon>
        <taxon>Fungi incertae sedis</taxon>
        <taxon>Blastocladiomycota</taxon>
        <taxon>Blastocladiomycetes</taxon>
        <taxon>Blastocladiales</taxon>
        <taxon>Catenariaceae</taxon>
        <taxon>Catenaria</taxon>
    </lineage>
</organism>
<accession>A0A1Y2HFR0</accession>
<feature type="signal peptide" evidence="1">
    <location>
        <begin position="1"/>
        <end position="22"/>
    </location>
</feature>
<keyword evidence="1" id="KW-0732">Signal</keyword>
<reference evidence="2 3" key="1">
    <citation type="submission" date="2016-07" db="EMBL/GenBank/DDBJ databases">
        <title>Pervasive Adenine N6-methylation of Active Genes in Fungi.</title>
        <authorList>
            <consortium name="DOE Joint Genome Institute"/>
            <person name="Mondo S.J."/>
            <person name="Dannebaum R.O."/>
            <person name="Kuo R.C."/>
            <person name="Labutti K."/>
            <person name="Haridas S."/>
            <person name="Kuo A."/>
            <person name="Salamov A."/>
            <person name="Ahrendt S.R."/>
            <person name="Lipzen A."/>
            <person name="Sullivan W."/>
            <person name="Andreopoulos W.B."/>
            <person name="Clum A."/>
            <person name="Lindquist E."/>
            <person name="Daum C."/>
            <person name="Ramamoorthy G.K."/>
            <person name="Gryganskyi A."/>
            <person name="Culley D."/>
            <person name="Magnuson J.K."/>
            <person name="James T.Y."/>
            <person name="O'Malley M.A."/>
            <person name="Stajich J.E."/>
            <person name="Spatafora J.W."/>
            <person name="Visel A."/>
            <person name="Grigoriev I.V."/>
        </authorList>
    </citation>
    <scope>NUCLEOTIDE SEQUENCE [LARGE SCALE GENOMIC DNA]</scope>
    <source>
        <strain evidence="2 3">PL171</strain>
    </source>
</reference>
<sequence>MFIPSAVNYTLYFLWSVLTTRALIVCQEAFCLFPHHLRQVHQATGPFPPENISLKPILRIETNHRANCFSAQLDLSRQHMLILYMLVTSYVAQEGVTNQYLHDMAFLRVHAPFGRCVVPLFSHSCSLF</sequence>
<proteinExistence type="predicted"/>
<evidence type="ECO:0000313" key="3">
    <source>
        <dbReference type="Proteomes" id="UP000193411"/>
    </source>
</evidence>